<dbReference type="GO" id="GO:0005886">
    <property type="term" value="C:plasma membrane"/>
    <property type="evidence" value="ECO:0007669"/>
    <property type="project" value="TreeGrafter"/>
</dbReference>
<comment type="caution">
    <text evidence="8">The sequence shown here is derived from an EMBL/GenBank/DDBJ whole genome shotgun (WGS) entry which is preliminary data.</text>
</comment>
<evidence type="ECO:0000256" key="2">
    <source>
        <dbReference type="ARBA" id="ARBA00022448"/>
    </source>
</evidence>
<evidence type="ECO:0000256" key="1">
    <source>
        <dbReference type="ARBA" id="ARBA00004141"/>
    </source>
</evidence>
<dbReference type="PANTHER" id="PTHR11616:SF141">
    <property type="entry name" value="SODIUM- AND CHLORIDE-DEPENDENT TAURINE TRANSPORTER"/>
    <property type="match status" value="1"/>
</dbReference>
<dbReference type="PROSITE" id="PS50267">
    <property type="entry name" value="NA_NEUROTRAN_SYMP_3"/>
    <property type="match status" value="1"/>
</dbReference>
<organism evidence="8 9">
    <name type="scientific">Lates japonicus</name>
    <name type="common">Japanese lates</name>
    <dbReference type="NCBI Taxonomy" id="270547"/>
    <lineage>
        <taxon>Eukaryota</taxon>
        <taxon>Metazoa</taxon>
        <taxon>Chordata</taxon>
        <taxon>Craniata</taxon>
        <taxon>Vertebrata</taxon>
        <taxon>Euteleostomi</taxon>
        <taxon>Actinopterygii</taxon>
        <taxon>Neopterygii</taxon>
        <taxon>Teleostei</taxon>
        <taxon>Neoteleostei</taxon>
        <taxon>Acanthomorphata</taxon>
        <taxon>Carangaria</taxon>
        <taxon>Carangaria incertae sedis</taxon>
        <taxon>Centropomidae</taxon>
        <taxon>Lates</taxon>
    </lineage>
</organism>
<gene>
    <name evidence="8" type="ORF">AKAME5_000063800</name>
</gene>
<comment type="subcellular location">
    <subcellularLocation>
        <location evidence="1">Membrane</location>
        <topology evidence="1">Multi-pass membrane protein</topology>
    </subcellularLocation>
</comment>
<dbReference type="GO" id="GO:0005369">
    <property type="term" value="F:taurine:sodium symporter activity"/>
    <property type="evidence" value="ECO:0007669"/>
    <property type="project" value="TreeGrafter"/>
</dbReference>
<evidence type="ECO:0000256" key="3">
    <source>
        <dbReference type="ARBA" id="ARBA00022692"/>
    </source>
</evidence>
<keyword evidence="2" id="KW-0813">Transport</keyword>
<name>A0AAD3QVC5_LATJO</name>
<feature type="disulfide bond" evidence="6">
    <location>
        <begin position="84"/>
        <end position="93"/>
    </location>
</feature>
<dbReference type="EMBL" id="BRZM01000001">
    <property type="protein sequence ID" value="GLD46247.1"/>
    <property type="molecule type" value="Genomic_DNA"/>
</dbReference>
<dbReference type="PANTHER" id="PTHR11616">
    <property type="entry name" value="SODIUM/CHLORIDE DEPENDENT TRANSPORTER"/>
    <property type="match status" value="1"/>
</dbReference>
<keyword evidence="6" id="KW-1015">Disulfide bond</keyword>
<dbReference type="GO" id="GO:0005332">
    <property type="term" value="F:gamma-aminobutyric acid:sodium:chloride symporter activity"/>
    <property type="evidence" value="ECO:0007669"/>
    <property type="project" value="TreeGrafter"/>
</dbReference>
<dbReference type="SUPFAM" id="SSF161070">
    <property type="entry name" value="SNF-like"/>
    <property type="match status" value="1"/>
</dbReference>
<dbReference type="InterPro" id="IPR037272">
    <property type="entry name" value="SNS_sf"/>
</dbReference>
<dbReference type="InterPro" id="IPR000175">
    <property type="entry name" value="Na/ntran_symport"/>
</dbReference>
<keyword evidence="3 7" id="KW-0812">Transmembrane</keyword>
<dbReference type="AlphaFoldDB" id="A0AAD3QVC5"/>
<dbReference type="GO" id="GO:0042995">
    <property type="term" value="C:cell projection"/>
    <property type="evidence" value="ECO:0007669"/>
    <property type="project" value="TreeGrafter"/>
</dbReference>
<keyword evidence="5 7" id="KW-0472">Membrane</keyword>
<dbReference type="Pfam" id="PF00209">
    <property type="entry name" value="SNF"/>
    <property type="match status" value="1"/>
</dbReference>
<evidence type="ECO:0000256" key="5">
    <source>
        <dbReference type="ARBA" id="ARBA00023136"/>
    </source>
</evidence>
<evidence type="ECO:0000256" key="6">
    <source>
        <dbReference type="PIRSR" id="PIRSR600175-2"/>
    </source>
</evidence>
<feature type="transmembrane region" description="Helical" evidence="7">
    <location>
        <begin position="46"/>
        <end position="73"/>
    </location>
</feature>
<dbReference type="Proteomes" id="UP001279410">
    <property type="component" value="Unassembled WGS sequence"/>
</dbReference>
<protein>
    <submittedName>
        <fullName evidence="8">Sodium- and chloride-dependent taurine transporter isoform X3</fullName>
    </submittedName>
</protein>
<keyword evidence="4 7" id="KW-1133">Transmembrane helix</keyword>
<accession>A0AAD3QVC5</accession>
<reference evidence="8" key="1">
    <citation type="submission" date="2022-08" db="EMBL/GenBank/DDBJ databases">
        <title>Genome sequencing of akame (Lates japonicus).</title>
        <authorList>
            <person name="Hashiguchi Y."/>
            <person name="Takahashi H."/>
        </authorList>
    </citation>
    <scope>NUCLEOTIDE SEQUENCE</scope>
    <source>
        <strain evidence="8">Kochi</strain>
    </source>
</reference>
<sequence>MRAFLIPYFIFLFGGGLPMFFLEVNRPVHLEEGSPAGPSSAHLHGIGYASIVIVSLLSIYYIVILACKFYYLFSAFQRAPWAKCKQPWNTEHCVEDMIPPEEQDPLAGDSVTNFTSPSRVLGSVGYLFLLHLEGVKSTWESPGLAFTAQKLCPCDAAANPLGHPLLHHAAAASKALDSQFVEVEGQITSIVDLYPSLLRKGYRREIFIAVMFHKLSPGTRHGNKSKFTNSLRRALCSFYFCCSSCLERKETQRRDQQQR</sequence>
<dbReference type="PRINTS" id="PR00176">
    <property type="entry name" value="NANEUSMPORT"/>
</dbReference>
<evidence type="ECO:0000313" key="9">
    <source>
        <dbReference type="Proteomes" id="UP001279410"/>
    </source>
</evidence>
<evidence type="ECO:0000313" key="8">
    <source>
        <dbReference type="EMBL" id="GLD46247.1"/>
    </source>
</evidence>
<evidence type="ECO:0000256" key="4">
    <source>
        <dbReference type="ARBA" id="ARBA00022989"/>
    </source>
</evidence>
<proteinExistence type="predicted"/>
<keyword evidence="9" id="KW-1185">Reference proteome</keyword>
<evidence type="ECO:0000256" key="7">
    <source>
        <dbReference type="SAM" id="Phobius"/>
    </source>
</evidence>